<dbReference type="AlphaFoldDB" id="A0A4Y7U836"/>
<sequence length="59" mass="7130">MYKHKNKTRLERSKRPLHWIKRKIVVIITAFMLGMANGMNVEDQTIKIKQNYTEQQKKD</sequence>
<reference evidence="1 2" key="1">
    <citation type="journal article" date="2018" name="Syst. Appl. Microbiol.">
        <title>Flavobacterium circumlabens sp. nov. and Flavobacterium cupreum sp. nov., two psychrotrophic species isolated from Antarctic environmental samples.</title>
        <authorList>
            <person name="Kralova S."/>
            <person name="Busse H.J."/>
            <person name="Svec P."/>
            <person name="Maslanova I."/>
            <person name="Stankova E."/>
            <person name="Bartak M."/>
            <person name="Sedlacek I."/>
        </authorList>
    </citation>
    <scope>NUCLEOTIDE SEQUENCE [LARGE SCALE GENOMIC DNA]</scope>
    <source>
        <strain evidence="1 2">CCM 8828</strain>
    </source>
</reference>
<evidence type="ECO:0000313" key="2">
    <source>
        <dbReference type="Proteomes" id="UP000298340"/>
    </source>
</evidence>
<dbReference type="EMBL" id="QWDN01000008">
    <property type="protein sequence ID" value="TEB42595.1"/>
    <property type="molecule type" value="Genomic_DNA"/>
</dbReference>
<proteinExistence type="predicted"/>
<organism evidence="1 2">
    <name type="scientific">Flavobacterium circumlabens</name>
    <dbReference type="NCBI Taxonomy" id="2133765"/>
    <lineage>
        <taxon>Bacteria</taxon>
        <taxon>Pseudomonadati</taxon>
        <taxon>Bacteroidota</taxon>
        <taxon>Flavobacteriia</taxon>
        <taxon>Flavobacteriales</taxon>
        <taxon>Flavobacteriaceae</taxon>
        <taxon>Flavobacterium</taxon>
    </lineage>
</organism>
<name>A0A4Y7U836_9FLAO</name>
<comment type="caution">
    <text evidence="1">The sequence shown here is derived from an EMBL/GenBank/DDBJ whole genome shotgun (WGS) entry which is preliminary data.</text>
</comment>
<evidence type="ECO:0000313" key="1">
    <source>
        <dbReference type="EMBL" id="TEB42595.1"/>
    </source>
</evidence>
<accession>A0A4Y7U836</accession>
<protein>
    <submittedName>
        <fullName evidence="1">Uncharacterized protein</fullName>
    </submittedName>
</protein>
<gene>
    <name evidence="1" type="ORF">D0809_19765</name>
</gene>
<dbReference type="Proteomes" id="UP000298340">
    <property type="component" value="Unassembled WGS sequence"/>
</dbReference>